<proteinExistence type="predicted"/>
<name>A0A369JG20_HYPMA</name>
<feature type="region of interest" description="Disordered" evidence="1">
    <location>
        <begin position="62"/>
        <end position="81"/>
    </location>
</feature>
<keyword evidence="3" id="KW-1185">Reference proteome</keyword>
<gene>
    <name evidence="2" type="ORF">Hypma_012585</name>
</gene>
<organism evidence="2 3">
    <name type="scientific">Hypsizygus marmoreus</name>
    <name type="common">White beech mushroom</name>
    <name type="synonym">Agaricus marmoreus</name>
    <dbReference type="NCBI Taxonomy" id="39966"/>
    <lineage>
        <taxon>Eukaryota</taxon>
        <taxon>Fungi</taxon>
        <taxon>Dikarya</taxon>
        <taxon>Basidiomycota</taxon>
        <taxon>Agaricomycotina</taxon>
        <taxon>Agaricomycetes</taxon>
        <taxon>Agaricomycetidae</taxon>
        <taxon>Agaricales</taxon>
        <taxon>Tricholomatineae</taxon>
        <taxon>Lyophyllaceae</taxon>
        <taxon>Hypsizygus</taxon>
    </lineage>
</organism>
<accession>A0A369JG20</accession>
<evidence type="ECO:0000256" key="1">
    <source>
        <dbReference type="SAM" id="MobiDB-lite"/>
    </source>
</evidence>
<protein>
    <submittedName>
        <fullName evidence="2">Uncharacterized protein</fullName>
    </submittedName>
</protein>
<dbReference type="InParanoid" id="A0A369JG20"/>
<evidence type="ECO:0000313" key="2">
    <source>
        <dbReference type="EMBL" id="RDB20252.1"/>
    </source>
</evidence>
<dbReference type="AlphaFoldDB" id="A0A369JG20"/>
<reference evidence="2" key="1">
    <citation type="submission" date="2018-04" db="EMBL/GenBank/DDBJ databases">
        <title>Whole genome sequencing of Hypsizygus marmoreus.</title>
        <authorList>
            <person name="Choi I.-G."/>
            <person name="Min B."/>
            <person name="Kim J.-G."/>
            <person name="Kim S."/>
            <person name="Oh Y.-L."/>
            <person name="Kong W.-S."/>
            <person name="Park H."/>
            <person name="Jeong J."/>
            <person name="Song E.-S."/>
        </authorList>
    </citation>
    <scope>NUCLEOTIDE SEQUENCE [LARGE SCALE GENOMIC DNA]</scope>
    <source>
        <strain evidence="2">51987-8</strain>
    </source>
</reference>
<dbReference type="EMBL" id="LUEZ02000069">
    <property type="protein sequence ID" value="RDB20252.1"/>
    <property type="molecule type" value="Genomic_DNA"/>
</dbReference>
<feature type="region of interest" description="Disordered" evidence="1">
    <location>
        <begin position="31"/>
        <end position="53"/>
    </location>
</feature>
<sequence length="81" mass="9013">MFKFMKSKSQESESSDPKVVPIYLRLSRALSSASSVEQPTSPVNQEPKVKDPKAKLTVANQAEMLDQENMAWGSSRPSKRS</sequence>
<evidence type="ECO:0000313" key="3">
    <source>
        <dbReference type="Proteomes" id="UP000076154"/>
    </source>
</evidence>
<dbReference type="Proteomes" id="UP000076154">
    <property type="component" value="Unassembled WGS sequence"/>
</dbReference>
<comment type="caution">
    <text evidence="2">The sequence shown here is derived from an EMBL/GenBank/DDBJ whole genome shotgun (WGS) entry which is preliminary data.</text>
</comment>